<gene>
    <name evidence="1" type="ordered locus">Desde_3214</name>
</gene>
<evidence type="ECO:0000313" key="2">
    <source>
        <dbReference type="Proteomes" id="UP000006053"/>
    </source>
</evidence>
<reference evidence="1 2" key="2">
    <citation type="journal article" date="2015" name="J. Bacteriol.">
        <title>Genomic, proteomic, and biochemical analysis of the organohalide respiratory pathway in Desulfitobacterium dehalogenans.</title>
        <authorList>
            <person name="Kruse T."/>
            <person name="van de Pas B.A."/>
            <person name="Atteia A."/>
            <person name="Krab K."/>
            <person name="Hagen W.R."/>
            <person name="Goodwin L."/>
            <person name="Chain P."/>
            <person name="Boeren S."/>
            <person name="Maphosa F."/>
            <person name="Schraa G."/>
            <person name="de Vos W.M."/>
            <person name="van der Oost J."/>
            <person name="Smidt H."/>
            <person name="Stams A.J."/>
        </authorList>
    </citation>
    <scope>NUCLEOTIDE SEQUENCE [LARGE SCALE GENOMIC DNA]</scope>
    <source>
        <strain evidence="2">ATCC 51507 / DSM 9161 / JW/IU-DC1</strain>
    </source>
</reference>
<dbReference type="AlphaFoldDB" id="I4AC20"/>
<dbReference type="STRING" id="756499.Desde_3214"/>
<name>I4AC20_DESDJ</name>
<accession>I4AC20</accession>
<protein>
    <submittedName>
        <fullName evidence="1">Uncharacterized protein</fullName>
    </submittedName>
</protein>
<dbReference type="KEGG" id="ddh:Desde_3214"/>
<reference evidence="2" key="1">
    <citation type="submission" date="2012-06" db="EMBL/GenBank/DDBJ databases">
        <title>Complete sequence of Desulfitobacterium dehalogenans ATCC 51507.</title>
        <authorList>
            <person name="Lucas S."/>
            <person name="Han J."/>
            <person name="Lapidus A."/>
            <person name="Cheng J.-F."/>
            <person name="Goodwin L."/>
            <person name="Pitluck S."/>
            <person name="Peters L."/>
            <person name="Ovchinnikova G."/>
            <person name="Teshima H."/>
            <person name="Detter J.C."/>
            <person name="Han C."/>
            <person name="Tapia R."/>
            <person name="Land M."/>
            <person name="Hauser L."/>
            <person name="Kyrpides N."/>
            <person name="Ivanova N."/>
            <person name="Pagani I."/>
            <person name="Kruse T."/>
            <person name="de Vos W.M."/>
            <person name="Smidt H."/>
            <person name="Woyke T."/>
        </authorList>
    </citation>
    <scope>NUCLEOTIDE SEQUENCE [LARGE SCALE GENOMIC DNA]</scope>
    <source>
        <strain evidence="2">ATCC 51507 / DSM 9161 / JW/IU-DC1</strain>
    </source>
</reference>
<dbReference type="EMBL" id="CP003348">
    <property type="protein sequence ID" value="AFM01505.1"/>
    <property type="molecule type" value="Genomic_DNA"/>
</dbReference>
<proteinExistence type="predicted"/>
<organism evidence="1 2">
    <name type="scientific">Desulfitobacterium dehalogenans (strain ATCC 51507 / DSM 9161 / JW/IU-DC1)</name>
    <dbReference type="NCBI Taxonomy" id="756499"/>
    <lineage>
        <taxon>Bacteria</taxon>
        <taxon>Bacillati</taxon>
        <taxon>Bacillota</taxon>
        <taxon>Clostridia</taxon>
        <taxon>Eubacteriales</taxon>
        <taxon>Desulfitobacteriaceae</taxon>
        <taxon>Desulfitobacterium</taxon>
    </lineage>
</organism>
<dbReference type="Proteomes" id="UP000006053">
    <property type="component" value="Chromosome"/>
</dbReference>
<dbReference type="RefSeq" id="WP_014794985.1">
    <property type="nucleotide sequence ID" value="NC_018017.1"/>
</dbReference>
<evidence type="ECO:0000313" key="1">
    <source>
        <dbReference type="EMBL" id="AFM01505.1"/>
    </source>
</evidence>
<keyword evidence="2" id="KW-1185">Reference proteome</keyword>
<dbReference type="HOGENOM" id="CLU_2842585_0_0_9"/>
<sequence>MAEPAIFITEPTYQSKKFEDTVTVVRIFNPNKEKMLSALKRVVNLAETHATDSTEDLDAELDAIS</sequence>